<keyword evidence="4" id="KW-0325">Glycoprotein</keyword>
<dbReference type="AlphaFoldDB" id="A0A8X6HCN8"/>
<evidence type="ECO:0000313" key="7">
    <source>
        <dbReference type="Proteomes" id="UP000887116"/>
    </source>
</evidence>
<evidence type="ECO:0000256" key="4">
    <source>
        <dbReference type="ARBA" id="ARBA00023180"/>
    </source>
</evidence>
<dbReference type="Proteomes" id="UP000887116">
    <property type="component" value="Unassembled WGS sequence"/>
</dbReference>
<dbReference type="Pfam" id="PF00135">
    <property type="entry name" value="COesterase"/>
    <property type="match status" value="1"/>
</dbReference>
<reference evidence="6" key="1">
    <citation type="submission" date="2020-07" db="EMBL/GenBank/DDBJ databases">
        <title>Multicomponent nature underlies the extraordinary mechanical properties of spider dragline silk.</title>
        <authorList>
            <person name="Kono N."/>
            <person name="Nakamura H."/>
            <person name="Mori M."/>
            <person name="Yoshida Y."/>
            <person name="Ohtoshi R."/>
            <person name="Malay A.D."/>
            <person name="Moran D.A.P."/>
            <person name="Tomita M."/>
            <person name="Numata K."/>
            <person name="Arakawa K."/>
        </authorList>
    </citation>
    <scope>NUCLEOTIDE SEQUENCE</scope>
</reference>
<keyword evidence="2" id="KW-0719">Serine esterase</keyword>
<evidence type="ECO:0000313" key="6">
    <source>
        <dbReference type="EMBL" id="GFR21436.1"/>
    </source>
</evidence>
<dbReference type="OrthoDB" id="6515669at2759"/>
<evidence type="ECO:0000256" key="3">
    <source>
        <dbReference type="ARBA" id="ARBA00022801"/>
    </source>
</evidence>
<dbReference type="GO" id="GO:0019695">
    <property type="term" value="P:choline metabolic process"/>
    <property type="evidence" value="ECO:0007669"/>
    <property type="project" value="TreeGrafter"/>
</dbReference>
<dbReference type="InterPro" id="IPR050654">
    <property type="entry name" value="AChE-related_enzymes"/>
</dbReference>
<dbReference type="GO" id="GO:0005615">
    <property type="term" value="C:extracellular space"/>
    <property type="evidence" value="ECO:0007669"/>
    <property type="project" value="TreeGrafter"/>
</dbReference>
<keyword evidence="3 6" id="KW-0378">Hydrolase</keyword>
<name>A0A8X6HCN8_TRICU</name>
<proteinExistence type="inferred from homology"/>
<dbReference type="EMBL" id="BMAO01037946">
    <property type="protein sequence ID" value="GFR21436.1"/>
    <property type="molecule type" value="Genomic_DNA"/>
</dbReference>
<dbReference type="InterPro" id="IPR002018">
    <property type="entry name" value="CarbesteraseB"/>
</dbReference>
<evidence type="ECO:0000259" key="5">
    <source>
        <dbReference type="Pfam" id="PF00135"/>
    </source>
</evidence>
<accession>A0A8X6HCN8</accession>
<evidence type="ECO:0000256" key="2">
    <source>
        <dbReference type="ARBA" id="ARBA00022487"/>
    </source>
</evidence>
<evidence type="ECO:0000256" key="1">
    <source>
        <dbReference type="ARBA" id="ARBA00005964"/>
    </source>
</evidence>
<dbReference type="GO" id="GO:0005886">
    <property type="term" value="C:plasma membrane"/>
    <property type="evidence" value="ECO:0007669"/>
    <property type="project" value="TreeGrafter"/>
</dbReference>
<dbReference type="PANTHER" id="PTHR43918">
    <property type="entry name" value="ACETYLCHOLINESTERASE"/>
    <property type="match status" value="1"/>
</dbReference>
<feature type="domain" description="Carboxylesterase type B" evidence="5">
    <location>
        <begin position="16"/>
        <end position="67"/>
    </location>
</feature>
<protein>
    <submittedName>
        <fullName evidence="6">Carboxylic ester hydrolase</fullName>
    </submittedName>
</protein>
<comment type="similarity">
    <text evidence="1">Belongs to the type-B carboxylesterase/lipase family.</text>
</comment>
<gene>
    <name evidence="6" type="primary">NCL1_16713</name>
    <name evidence="6" type="ORF">TNCT_78341</name>
</gene>
<dbReference type="SUPFAM" id="SSF53474">
    <property type="entry name" value="alpha/beta-Hydrolases"/>
    <property type="match status" value="1"/>
</dbReference>
<dbReference type="GO" id="GO:0003990">
    <property type="term" value="F:acetylcholinesterase activity"/>
    <property type="evidence" value="ECO:0007669"/>
    <property type="project" value="TreeGrafter"/>
</dbReference>
<dbReference type="PANTHER" id="PTHR43918:SF4">
    <property type="entry name" value="CARBOXYLIC ESTER HYDROLASE"/>
    <property type="match status" value="1"/>
</dbReference>
<keyword evidence="7" id="KW-1185">Reference proteome</keyword>
<sequence>MYSIHSRHEIRPYTGTTSFVQSQPVQTFLGIPFAKPPLGDLRFKKPLPLEPWSETLQANKTPPACVQ</sequence>
<organism evidence="6 7">
    <name type="scientific">Trichonephila clavata</name>
    <name type="common">Joro spider</name>
    <name type="synonym">Nephila clavata</name>
    <dbReference type="NCBI Taxonomy" id="2740835"/>
    <lineage>
        <taxon>Eukaryota</taxon>
        <taxon>Metazoa</taxon>
        <taxon>Ecdysozoa</taxon>
        <taxon>Arthropoda</taxon>
        <taxon>Chelicerata</taxon>
        <taxon>Arachnida</taxon>
        <taxon>Araneae</taxon>
        <taxon>Araneomorphae</taxon>
        <taxon>Entelegynae</taxon>
        <taxon>Araneoidea</taxon>
        <taxon>Nephilidae</taxon>
        <taxon>Trichonephila</taxon>
    </lineage>
</organism>
<dbReference type="GO" id="GO:0006581">
    <property type="term" value="P:acetylcholine catabolic process"/>
    <property type="evidence" value="ECO:0007669"/>
    <property type="project" value="TreeGrafter"/>
</dbReference>
<dbReference type="InterPro" id="IPR029058">
    <property type="entry name" value="AB_hydrolase_fold"/>
</dbReference>
<comment type="caution">
    <text evidence="6">The sequence shown here is derived from an EMBL/GenBank/DDBJ whole genome shotgun (WGS) entry which is preliminary data.</text>
</comment>
<dbReference type="Gene3D" id="3.40.50.1820">
    <property type="entry name" value="alpha/beta hydrolase"/>
    <property type="match status" value="1"/>
</dbReference>